<reference evidence="1" key="2">
    <citation type="submission" date="2020-11" db="EMBL/GenBank/DDBJ databases">
        <authorList>
            <person name="McCartney M.A."/>
            <person name="Auch B."/>
            <person name="Kono T."/>
            <person name="Mallez S."/>
            <person name="Becker A."/>
            <person name="Gohl D.M."/>
            <person name="Silverstein K.A.T."/>
            <person name="Koren S."/>
            <person name="Bechman K.B."/>
            <person name="Herman A."/>
            <person name="Abrahante J.E."/>
            <person name="Garbe J."/>
        </authorList>
    </citation>
    <scope>NUCLEOTIDE SEQUENCE</scope>
    <source>
        <strain evidence="1">Duluth1</strain>
        <tissue evidence="1">Whole animal</tissue>
    </source>
</reference>
<comment type="caution">
    <text evidence="1">The sequence shown here is derived from an EMBL/GenBank/DDBJ whole genome shotgun (WGS) entry which is preliminary data.</text>
</comment>
<organism evidence="1 2">
    <name type="scientific">Dreissena polymorpha</name>
    <name type="common">Zebra mussel</name>
    <name type="synonym">Mytilus polymorpha</name>
    <dbReference type="NCBI Taxonomy" id="45954"/>
    <lineage>
        <taxon>Eukaryota</taxon>
        <taxon>Metazoa</taxon>
        <taxon>Spiralia</taxon>
        <taxon>Lophotrochozoa</taxon>
        <taxon>Mollusca</taxon>
        <taxon>Bivalvia</taxon>
        <taxon>Autobranchia</taxon>
        <taxon>Heteroconchia</taxon>
        <taxon>Euheterodonta</taxon>
        <taxon>Imparidentia</taxon>
        <taxon>Neoheterodontei</taxon>
        <taxon>Myida</taxon>
        <taxon>Dreissenoidea</taxon>
        <taxon>Dreissenidae</taxon>
        <taxon>Dreissena</taxon>
    </lineage>
</organism>
<reference evidence="1" key="1">
    <citation type="journal article" date="2019" name="bioRxiv">
        <title>The Genome of the Zebra Mussel, Dreissena polymorpha: A Resource for Invasive Species Research.</title>
        <authorList>
            <person name="McCartney M.A."/>
            <person name="Auch B."/>
            <person name="Kono T."/>
            <person name="Mallez S."/>
            <person name="Zhang Y."/>
            <person name="Obille A."/>
            <person name="Becker A."/>
            <person name="Abrahante J.E."/>
            <person name="Garbe J."/>
            <person name="Badalamenti J.P."/>
            <person name="Herman A."/>
            <person name="Mangelson H."/>
            <person name="Liachko I."/>
            <person name="Sullivan S."/>
            <person name="Sone E.D."/>
            <person name="Koren S."/>
            <person name="Silverstein K.A.T."/>
            <person name="Beckman K.B."/>
            <person name="Gohl D.M."/>
        </authorList>
    </citation>
    <scope>NUCLEOTIDE SEQUENCE</scope>
    <source>
        <strain evidence="1">Duluth1</strain>
        <tissue evidence="1">Whole animal</tissue>
    </source>
</reference>
<keyword evidence="2" id="KW-1185">Reference proteome</keyword>
<dbReference type="AlphaFoldDB" id="A0A9D3YUQ3"/>
<gene>
    <name evidence="1" type="ORF">DPMN_079952</name>
</gene>
<dbReference type="Proteomes" id="UP000828390">
    <property type="component" value="Unassembled WGS sequence"/>
</dbReference>
<evidence type="ECO:0000313" key="2">
    <source>
        <dbReference type="Proteomes" id="UP000828390"/>
    </source>
</evidence>
<dbReference type="EMBL" id="JAIWYP010000015">
    <property type="protein sequence ID" value="KAH3704891.1"/>
    <property type="molecule type" value="Genomic_DNA"/>
</dbReference>
<protein>
    <submittedName>
        <fullName evidence="1">Uncharacterized protein</fullName>
    </submittedName>
</protein>
<sequence length="52" mass="5755">MVSAAPAQLNANRCAMHCVANTPDTARFRRVTTPEFRPTITEAPSELTPHKF</sequence>
<name>A0A9D3YUQ3_DREPO</name>
<accession>A0A9D3YUQ3</accession>
<proteinExistence type="predicted"/>
<evidence type="ECO:0000313" key="1">
    <source>
        <dbReference type="EMBL" id="KAH3704891.1"/>
    </source>
</evidence>